<dbReference type="Proteomes" id="UP000298030">
    <property type="component" value="Unassembled WGS sequence"/>
</dbReference>
<name>A0A4Y7SPV1_COPMI</name>
<proteinExistence type="predicted"/>
<gene>
    <name evidence="1" type="ORF">FA13DRAFT_1740226</name>
</gene>
<organism evidence="1 2">
    <name type="scientific">Coprinellus micaceus</name>
    <name type="common">Glistening ink-cap mushroom</name>
    <name type="synonym">Coprinus micaceus</name>
    <dbReference type="NCBI Taxonomy" id="71717"/>
    <lineage>
        <taxon>Eukaryota</taxon>
        <taxon>Fungi</taxon>
        <taxon>Dikarya</taxon>
        <taxon>Basidiomycota</taxon>
        <taxon>Agaricomycotina</taxon>
        <taxon>Agaricomycetes</taxon>
        <taxon>Agaricomycetidae</taxon>
        <taxon>Agaricales</taxon>
        <taxon>Agaricineae</taxon>
        <taxon>Psathyrellaceae</taxon>
        <taxon>Coprinellus</taxon>
    </lineage>
</organism>
<comment type="caution">
    <text evidence="1">The sequence shown here is derived from an EMBL/GenBank/DDBJ whole genome shotgun (WGS) entry which is preliminary data.</text>
</comment>
<keyword evidence="2" id="KW-1185">Reference proteome</keyword>
<evidence type="ECO:0000313" key="2">
    <source>
        <dbReference type="Proteomes" id="UP000298030"/>
    </source>
</evidence>
<reference evidence="1 2" key="1">
    <citation type="journal article" date="2019" name="Nat. Ecol. Evol.">
        <title>Megaphylogeny resolves global patterns of mushroom evolution.</title>
        <authorList>
            <person name="Varga T."/>
            <person name="Krizsan K."/>
            <person name="Foldi C."/>
            <person name="Dima B."/>
            <person name="Sanchez-Garcia M."/>
            <person name="Sanchez-Ramirez S."/>
            <person name="Szollosi G.J."/>
            <person name="Szarkandi J.G."/>
            <person name="Papp V."/>
            <person name="Albert L."/>
            <person name="Andreopoulos W."/>
            <person name="Angelini C."/>
            <person name="Antonin V."/>
            <person name="Barry K.W."/>
            <person name="Bougher N.L."/>
            <person name="Buchanan P."/>
            <person name="Buyck B."/>
            <person name="Bense V."/>
            <person name="Catcheside P."/>
            <person name="Chovatia M."/>
            <person name="Cooper J."/>
            <person name="Damon W."/>
            <person name="Desjardin D."/>
            <person name="Finy P."/>
            <person name="Geml J."/>
            <person name="Haridas S."/>
            <person name="Hughes K."/>
            <person name="Justo A."/>
            <person name="Karasinski D."/>
            <person name="Kautmanova I."/>
            <person name="Kiss B."/>
            <person name="Kocsube S."/>
            <person name="Kotiranta H."/>
            <person name="LaButti K.M."/>
            <person name="Lechner B.E."/>
            <person name="Liimatainen K."/>
            <person name="Lipzen A."/>
            <person name="Lukacs Z."/>
            <person name="Mihaltcheva S."/>
            <person name="Morgado L.N."/>
            <person name="Niskanen T."/>
            <person name="Noordeloos M.E."/>
            <person name="Ohm R.A."/>
            <person name="Ortiz-Santana B."/>
            <person name="Ovrebo C."/>
            <person name="Racz N."/>
            <person name="Riley R."/>
            <person name="Savchenko A."/>
            <person name="Shiryaev A."/>
            <person name="Soop K."/>
            <person name="Spirin V."/>
            <person name="Szebenyi C."/>
            <person name="Tomsovsky M."/>
            <person name="Tulloss R.E."/>
            <person name="Uehling J."/>
            <person name="Grigoriev I.V."/>
            <person name="Vagvolgyi C."/>
            <person name="Papp T."/>
            <person name="Martin F.M."/>
            <person name="Miettinen O."/>
            <person name="Hibbett D.S."/>
            <person name="Nagy L.G."/>
        </authorList>
    </citation>
    <scope>NUCLEOTIDE SEQUENCE [LARGE SCALE GENOMIC DNA]</scope>
    <source>
        <strain evidence="1 2">FP101781</strain>
    </source>
</reference>
<sequence length="60" mass="6440">MSSSFHFPYPAEVIAQSAQFEAPESTNSAICLVVYTVLDVSPCSLLLTPNSAAHYPSPRP</sequence>
<dbReference type="EMBL" id="QPFP01000080">
    <property type="protein sequence ID" value="TEB23269.1"/>
    <property type="molecule type" value="Genomic_DNA"/>
</dbReference>
<evidence type="ECO:0000313" key="1">
    <source>
        <dbReference type="EMBL" id="TEB23269.1"/>
    </source>
</evidence>
<accession>A0A4Y7SPV1</accession>
<protein>
    <submittedName>
        <fullName evidence="1">Uncharacterized protein</fullName>
    </submittedName>
</protein>
<dbReference type="AlphaFoldDB" id="A0A4Y7SPV1"/>